<accession>A0AAV0FDB0</accession>
<organism evidence="1 2">
    <name type="scientific">Cuscuta epithymum</name>
    <dbReference type="NCBI Taxonomy" id="186058"/>
    <lineage>
        <taxon>Eukaryota</taxon>
        <taxon>Viridiplantae</taxon>
        <taxon>Streptophyta</taxon>
        <taxon>Embryophyta</taxon>
        <taxon>Tracheophyta</taxon>
        <taxon>Spermatophyta</taxon>
        <taxon>Magnoliopsida</taxon>
        <taxon>eudicotyledons</taxon>
        <taxon>Gunneridae</taxon>
        <taxon>Pentapetalae</taxon>
        <taxon>asterids</taxon>
        <taxon>lamiids</taxon>
        <taxon>Solanales</taxon>
        <taxon>Convolvulaceae</taxon>
        <taxon>Cuscuteae</taxon>
        <taxon>Cuscuta</taxon>
        <taxon>Cuscuta subgen. Cuscuta</taxon>
    </lineage>
</organism>
<dbReference type="EMBL" id="CAMAPF010000976">
    <property type="protein sequence ID" value="CAH9133568.1"/>
    <property type="molecule type" value="Genomic_DNA"/>
</dbReference>
<name>A0AAV0FDB0_9ASTE</name>
<comment type="caution">
    <text evidence="1">The sequence shown here is derived from an EMBL/GenBank/DDBJ whole genome shotgun (WGS) entry which is preliminary data.</text>
</comment>
<dbReference type="Proteomes" id="UP001152523">
    <property type="component" value="Unassembled WGS sequence"/>
</dbReference>
<dbReference type="AlphaFoldDB" id="A0AAV0FDB0"/>
<sequence>MVRSRQRQLTPKIWSGLAGGVCHAGDLERSRSRRHQRKNHWRNHIGMKSHHIRSVVVARAAALEGTMLVEIAAALQEMTTVEESPRDIGAALYCHYPSG</sequence>
<evidence type="ECO:0000313" key="1">
    <source>
        <dbReference type="EMBL" id="CAH9133568.1"/>
    </source>
</evidence>
<proteinExistence type="predicted"/>
<keyword evidence="2" id="KW-1185">Reference proteome</keyword>
<reference evidence="1" key="1">
    <citation type="submission" date="2022-07" db="EMBL/GenBank/DDBJ databases">
        <authorList>
            <person name="Macas J."/>
            <person name="Novak P."/>
            <person name="Neumann P."/>
        </authorList>
    </citation>
    <scope>NUCLEOTIDE SEQUENCE</scope>
</reference>
<gene>
    <name evidence="1" type="ORF">CEPIT_LOCUS33040</name>
</gene>
<evidence type="ECO:0000313" key="2">
    <source>
        <dbReference type="Proteomes" id="UP001152523"/>
    </source>
</evidence>
<protein>
    <submittedName>
        <fullName evidence="1">Uncharacterized protein</fullName>
    </submittedName>
</protein>